<name>A0A2M8WRC8_9MICO</name>
<protein>
    <recommendedName>
        <fullName evidence="7">3-methyl-2-oxobutanoate hydroxymethyltransferase</fullName>
        <ecNumber evidence="7">2.1.2.11</ecNumber>
    </recommendedName>
    <alternativeName>
        <fullName evidence="7">Ketopantoate hydroxymethyltransferase</fullName>
        <shortName evidence="7">KPHMT</shortName>
    </alternativeName>
</protein>
<dbReference type="Pfam" id="PF02548">
    <property type="entry name" value="Pantoate_transf"/>
    <property type="match status" value="1"/>
</dbReference>
<dbReference type="InterPro" id="IPR040442">
    <property type="entry name" value="Pyrv_kinase-like_dom_sf"/>
</dbReference>
<dbReference type="PANTHER" id="PTHR20881:SF0">
    <property type="entry name" value="3-METHYL-2-OXOBUTANOATE HYDROXYMETHYLTRANSFERASE"/>
    <property type="match status" value="1"/>
</dbReference>
<dbReference type="GO" id="GO:0000287">
    <property type="term" value="F:magnesium ion binding"/>
    <property type="evidence" value="ECO:0007669"/>
    <property type="project" value="TreeGrafter"/>
</dbReference>
<dbReference type="FunFam" id="3.20.20.60:FF:000003">
    <property type="entry name" value="3-methyl-2-oxobutanoate hydroxymethyltransferase"/>
    <property type="match status" value="1"/>
</dbReference>
<dbReference type="Gene3D" id="3.20.20.60">
    <property type="entry name" value="Phosphoenolpyruvate-binding domains"/>
    <property type="match status" value="1"/>
</dbReference>
<dbReference type="GO" id="GO:0003864">
    <property type="term" value="F:3-methyl-2-oxobutanoate hydroxymethyltransferase activity"/>
    <property type="evidence" value="ECO:0007669"/>
    <property type="project" value="UniProtKB-UniRule"/>
</dbReference>
<evidence type="ECO:0000256" key="10">
    <source>
        <dbReference type="PIRSR" id="PIRSR000388-3"/>
    </source>
</evidence>
<accession>A0A2M8WRC8</accession>
<feature type="binding site" evidence="7 10">
    <location>
        <position position="54"/>
    </location>
    <ligand>
        <name>Mg(2+)</name>
        <dbReference type="ChEBI" id="CHEBI:18420"/>
    </ligand>
</feature>
<dbReference type="OrthoDB" id="9781789at2"/>
<sequence>MSQTPDAPARKPFRVHHLAAAKDAGRPLTMLTAYDAPTARIFDDAGVDMLLVGDSMGDNMLAHANTIPVTVDEMIPAVRAVSRAARHALVVADLPFGSYEDSPQHAFATAVRMLKEGGAHAVKLEGGRRVAAHVKLLTDSGIPVIGHLGFTPQSENIFGGKRVQGRGDEAAEALCEDALALAEAGASAVVLEMVPAPVAARATEILAIPTIGIGAGAEVDGQVLVWLDMAGMGDWSPRFAKQFGQVGAALRAAAASYVDEVRSGAFPQAEHSYES</sequence>
<comment type="similarity">
    <text evidence="2 7">Belongs to the PanB family.</text>
</comment>
<evidence type="ECO:0000313" key="11">
    <source>
        <dbReference type="EMBL" id="PJI93454.1"/>
    </source>
</evidence>
<comment type="caution">
    <text evidence="11">The sequence shown here is derived from an EMBL/GenBank/DDBJ whole genome shotgun (WGS) entry which is preliminary data.</text>
</comment>
<evidence type="ECO:0000256" key="3">
    <source>
        <dbReference type="ARBA" id="ARBA00011424"/>
    </source>
</evidence>
<keyword evidence="12" id="KW-1185">Reference proteome</keyword>
<dbReference type="NCBIfam" id="NF001452">
    <property type="entry name" value="PRK00311.1"/>
    <property type="match status" value="1"/>
</dbReference>
<reference evidence="11 12" key="1">
    <citation type="submission" date="2017-11" db="EMBL/GenBank/DDBJ databases">
        <title>Genomic Encyclopedia of Archaeal and Bacterial Type Strains, Phase II (KMG-II): From Individual Species to Whole Genera.</title>
        <authorList>
            <person name="Goeker M."/>
        </authorList>
    </citation>
    <scope>NUCLEOTIDE SEQUENCE [LARGE SCALE GENOMIC DNA]</scope>
    <source>
        <strain evidence="11 12">DSM 22413</strain>
    </source>
</reference>
<feature type="active site" description="Proton acceptor" evidence="7 8">
    <location>
        <position position="192"/>
    </location>
</feature>
<dbReference type="SUPFAM" id="SSF51621">
    <property type="entry name" value="Phosphoenolpyruvate/pyruvate domain"/>
    <property type="match status" value="1"/>
</dbReference>
<evidence type="ECO:0000256" key="5">
    <source>
        <dbReference type="ARBA" id="ARBA00022679"/>
    </source>
</evidence>
<evidence type="ECO:0000256" key="4">
    <source>
        <dbReference type="ARBA" id="ARBA00022655"/>
    </source>
</evidence>
<evidence type="ECO:0000256" key="9">
    <source>
        <dbReference type="PIRSR" id="PIRSR000388-2"/>
    </source>
</evidence>
<comment type="cofactor">
    <cofactor evidence="7 10">
        <name>Mg(2+)</name>
        <dbReference type="ChEBI" id="CHEBI:18420"/>
    </cofactor>
    <text evidence="7 10">Binds 1 Mg(2+) ion per subunit.</text>
</comment>
<evidence type="ECO:0000256" key="2">
    <source>
        <dbReference type="ARBA" id="ARBA00008676"/>
    </source>
</evidence>
<keyword evidence="7" id="KW-0963">Cytoplasm</keyword>
<evidence type="ECO:0000256" key="8">
    <source>
        <dbReference type="PIRSR" id="PIRSR000388-1"/>
    </source>
</evidence>
<proteinExistence type="inferred from homology"/>
<keyword evidence="7 10" id="KW-0479">Metal-binding</keyword>
<dbReference type="AlphaFoldDB" id="A0A2M8WRC8"/>
<dbReference type="Proteomes" id="UP000231586">
    <property type="component" value="Unassembled WGS sequence"/>
</dbReference>
<feature type="binding site" evidence="7 9">
    <location>
        <begin position="54"/>
        <end position="55"/>
    </location>
    <ligand>
        <name>3-methyl-2-oxobutanoate</name>
        <dbReference type="ChEBI" id="CHEBI:11851"/>
    </ligand>
</feature>
<dbReference type="GO" id="GO:0032259">
    <property type="term" value="P:methylation"/>
    <property type="evidence" value="ECO:0007669"/>
    <property type="project" value="UniProtKB-KW"/>
</dbReference>
<dbReference type="UniPathway" id="UPA00028">
    <property type="reaction ID" value="UER00003"/>
</dbReference>
<dbReference type="HAMAP" id="MF_00156">
    <property type="entry name" value="PanB"/>
    <property type="match status" value="1"/>
</dbReference>
<feature type="binding site" evidence="7 9">
    <location>
        <position position="123"/>
    </location>
    <ligand>
        <name>3-methyl-2-oxobutanoate</name>
        <dbReference type="ChEBI" id="CHEBI:11851"/>
    </ligand>
</feature>
<evidence type="ECO:0000256" key="7">
    <source>
        <dbReference type="HAMAP-Rule" id="MF_00156"/>
    </source>
</evidence>
<dbReference type="NCBIfam" id="TIGR00222">
    <property type="entry name" value="panB"/>
    <property type="match status" value="1"/>
</dbReference>
<dbReference type="RefSeq" id="WP_100350142.1">
    <property type="nucleotide sequence ID" value="NZ_PGTZ01000008.1"/>
</dbReference>
<feature type="binding site" evidence="7 10">
    <location>
        <position position="125"/>
    </location>
    <ligand>
        <name>Mg(2+)</name>
        <dbReference type="ChEBI" id="CHEBI:18420"/>
    </ligand>
</feature>
<evidence type="ECO:0000256" key="6">
    <source>
        <dbReference type="ARBA" id="ARBA00056497"/>
    </source>
</evidence>
<dbReference type="GO" id="GO:0008168">
    <property type="term" value="F:methyltransferase activity"/>
    <property type="evidence" value="ECO:0007669"/>
    <property type="project" value="UniProtKB-KW"/>
</dbReference>
<gene>
    <name evidence="7" type="primary">panB</name>
    <name evidence="11" type="ORF">CLV34_2028</name>
</gene>
<dbReference type="EC" id="2.1.2.11" evidence="7"/>
<dbReference type="EMBL" id="PGTZ01000008">
    <property type="protein sequence ID" value="PJI93454.1"/>
    <property type="molecule type" value="Genomic_DNA"/>
</dbReference>
<feature type="binding site" evidence="7 10">
    <location>
        <position position="93"/>
    </location>
    <ligand>
        <name>Mg(2+)</name>
        <dbReference type="ChEBI" id="CHEBI:18420"/>
    </ligand>
</feature>
<dbReference type="GO" id="GO:0005737">
    <property type="term" value="C:cytoplasm"/>
    <property type="evidence" value="ECO:0007669"/>
    <property type="project" value="UniProtKB-SubCell"/>
</dbReference>
<keyword evidence="7 10" id="KW-0460">Magnesium</keyword>
<organism evidence="11 12">
    <name type="scientific">Luteimicrobium subarcticum</name>
    <dbReference type="NCBI Taxonomy" id="620910"/>
    <lineage>
        <taxon>Bacteria</taxon>
        <taxon>Bacillati</taxon>
        <taxon>Actinomycetota</taxon>
        <taxon>Actinomycetes</taxon>
        <taxon>Micrococcales</taxon>
        <taxon>Luteimicrobium</taxon>
    </lineage>
</organism>
<keyword evidence="11" id="KW-0489">Methyltransferase</keyword>
<comment type="subunit">
    <text evidence="3 7">Homodecamer; pentamer of dimers.</text>
</comment>
<comment type="function">
    <text evidence="6 7">Catalyzes the reversible reaction in which hydroxymethyl group from 5,10-methylenetetrahydrofolate is transferred onto alpha-ketoisovalerate to form ketopantoate.</text>
</comment>
<keyword evidence="5 7" id="KW-0808">Transferase</keyword>
<comment type="pathway">
    <text evidence="1 7">Cofactor biosynthesis; (R)-pantothenate biosynthesis; (R)-pantoate from 3-methyl-2-oxobutanoate: step 1/2.</text>
</comment>
<dbReference type="PIRSF" id="PIRSF000388">
    <property type="entry name" value="Pantoate_hydroxy_MeTrfase"/>
    <property type="match status" value="1"/>
</dbReference>
<feature type="binding site" evidence="7 9">
    <location>
        <position position="93"/>
    </location>
    <ligand>
        <name>3-methyl-2-oxobutanoate</name>
        <dbReference type="ChEBI" id="CHEBI:11851"/>
    </ligand>
</feature>
<comment type="catalytic activity">
    <reaction evidence="7">
        <text>(6R)-5,10-methylene-5,6,7,8-tetrahydrofolate + 3-methyl-2-oxobutanoate + H2O = 2-dehydropantoate + (6S)-5,6,7,8-tetrahydrofolate</text>
        <dbReference type="Rhea" id="RHEA:11824"/>
        <dbReference type="ChEBI" id="CHEBI:11561"/>
        <dbReference type="ChEBI" id="CHEBI:11851"/>
        <dbReference type="ChEBI" id="CHEBI:15377"/>
        <dbReference type="ChEBI" id="CHEBI:15636"/>
        <dbReference type="ChEBI" id="CHEBI:57453"/>
        <dbReference type="EC" id="2.1.2.11"/>
    </reaction>
</comment>
<dbReference type="InterPro" id="IPR015813">
    <property type="entry name" value="Pyrv/PenolPyrv_kinase-like_dom"/>
</dbReference>
<dbReference type="PANTHER" id="PTHR20881">
    <property type="entry name" value="3-METHYL-2-OXOBUTANOATE HYDROXYMETHYLTRANSFERASE"/>
    <property type="match status" value="1"/>
</dbReference>
<dbReference type="GO" id="GO:0015940">
    <property type="term" value="P:pantothenate biosynthetic process"/>
    <property type="evidence" value="ECO:0007669"/>
    <property type="project" value="UniProtKB-UniRule"/>
</dbReference>
<comment type="subcellular location">
    <subcellularLocation>
        <location evidence="7">Cytoplasm</location>
    </subcellularLocation>
</comment>
<dbReference type="CDD" id="cd06557">
    <property type="entry name" value="KPHMT-like"/>
    <property type="match status" value="1"/>
</dbReference>
<dbReference type="InterPro" id="IPR003700">
    <property type="entry name" value="Pantoate_hydroxy_MeTrfase"/>
</dbReference>
<evidence type="ECO:0000313" key="12">
    <source>
        <dbReference type="Proteomes" id="UP000231586"/>
    </source>
</evidence>
<keyword evidence="4 7" id="KW-0566">Pantothenate biosynthesis</keyword>
<evidence type="ECO:0000256" key="1">
    <source>
        <dbReference type="ARBA" id="ARBA00005033"/>
    </source>
</evidence>